<reference evidence="2" key="1">
    <citation type="submission" date="2021-06" db="EMBL/GenBank/DDBJ databases">
        <authorList>
            <person name="Kallberg Y."/>
            <person name="Tangrot J."/>
            <person name="Rosling A."/>
        </authorList>
    </citation>
    <scope>NUCLEOTIDE SEQUENCE</scope>
    <source>
        <strain evidence="2">MA453B</strain>
    </source>
</reference>
<accession>A0A9N9H5G4</accession>
<comment type="caution">
    <text evidence="2">The sequence shown here is derived from an EMBL/GenBank/DDBJ whole genome shotgun (WGS) entry which is preliminary data.</text>
</comment>
<proteinExistence type="predicted"/>
<feature type="region of interest" description="Disordered" evidence="1">
    <location>
        <begin position="184"/>
        <end position="211"/>
    </location>
</feature>
<protein>
    <submittedName>
        <fullName evidence="2">12314_t:CDS:1</fullName>
    </submittedName>
</protein>
<name>A0A9N9H5G4_9GLOM</name>
<dbReference type="AlphaFoldDB" id="A0A9N9H5G4"/>
<evidence type="ECO:0000313" key="2">
    <source>
        <dbReference type="EMBL" id="CAG8654852.1"/>
    </source>
</evidence>
<keyword evidence="3" id="KW-1185">Reference proteome</keyword>
<organism evidence="2 3">
    <name type="scientific">Dentiscutata erythropus</name>
    <dbReference type="NCBI Taxonomy" id="1348616"/>
    <lineage>
        <taxon>Eukaryota</taxon>
        <taxon>Fungi</taxon>
        <taxon>Fungi incertae sedis</taxon>
        <taxon>Mucoromycota</taxon>
        <taxon>Glomeromycotina</taxon>
        <taxon>Glomeromycetes</taxon>
        <taxon>Diversisporales</taxon>
        <taxon>Gigasporaceae</taxon>
        <taxon>Dentiscutata</taxon>
    </lineage>
</organism>
<dbReference type="Proteomes" id="UP000789405">
    <property type="component" value="Unassembled WGS sequence"/>
</dbReference>
<dbReference type="OrthoDB" id="2473506at2759"/>
<sequence>MPFGTDVSKLDTYFNDLTSCSLLGFLKCKRLTDKRKAHSVYKGTLIYLAQDDTLKPENKTFAQACLSVFEGAAALTSVLLMELFVRPLCQWWNYLCVGLDYTLPPILCVAELRPRISLEQAKSVAVQQYWMKTRKEQLGDEIDLEEIGMLKPPRIYENKVACYEKKLQENLKIGSDDNYQSIQLKRRKSLSKKGKKKAKKKDNHDDTFSNP</sequence>
<evidence type="ECO:0000256" key="1">
    <source>
        <dbReference type="SAM" id="MobiDB-lite"/>
    </source>
</evidence>
<gene>
    <name evidence="2" type="ORF">DERYTH_LOCUS10384</name>
</gene>
<feature type="compositionally biased region" description="Basic and acidic residues" evidence="1">
    <location>
        <begin position="202"/>
        <end position="211"/>
    </location>
</feature>
<dbReference type="EMBL" id="CAJVPY010006017">
    <property type="protein sequence ID" value="CAG8654852.1"/>
    <property type="molecule type" value="Genomic_DNA"/>
</dbReference>
<feature type="compositionally biased region" description="Basic residues" evidence="1">
    <location>
        <begin position="184"/>
        <end position="201"/>
    </location>
</feature>
<evidence type="ECO:0000313" key="3">
    <source>
        <dbReference type="Proteomes" id="UP000789405"/>
    </source>
</evidence>